<keyword evidence="1" id="KW-0812">Transmembrane</keyword>
<dbReference type="Gene3D" id="3.30.1520.10">
    <property type="entry name" value="Phox-like domain"/>
    <property type="match status" value="1"/>
</dbReference>
<keyword evidence="3" id="KW-1185">Reference proteome</keyword>
<proteinExistence type="predicted"/>
<dbReference type="InterPro" id="IPR036871">
    <property type="entry name" value="PX_dom_sf"/>
</dbReference>
<feature type="transmembrane region" description="Helical" evidence="1">
    <location>
        <begin position="7"/>
        <end position="32"/>
    </location>
</feature>
<reference evidence="2" key="1">
    <citation type="submission" date="2021-12" db="EMBL/GenBank/DDBJ databases">
        <title>Prjna785345.</title>
        <authorList>
            <person name="Rujirawat T."/>
            <person name="Krajaejun T."/>
        </authorList>
    </citation>
    <scope>NUCLEOTIDE SEQUENCE</scope>
    <source>
        <strain evidence="2">Pi057C3</strain>
    </source>
</reference>
<keyword evidence="1" id="KW-1133">Transmembrane helix</keyword>
<comment type="caution">
    <text evidence="2">The sequence shown here is derived from an EMBL/GenBank/DDBJ whole genome shotgun (WGS) entry which is preliminary data.</text>
</comment>
<evidence type="ECO:0000256" key="1">
    <source>
        <dbReference type="SAM" id="Phobius"/>
    </source>
</evidence>
<evidence type="ECO:0000313" key="3">
    <source>
        <dbReference type="Proteomes" id="UP001209570"/>
    </source>
</evidence>
<dbReference type="AlphaFoldDB" id="A0AAD5LDQ1"/>
<sequence>MRRLHHGALVLVVASCHVAELVITLLLGGLHLVSAMPMTGFLLSHVNSTTSLSIVTAAAFFALSALHARGLVLMLVSRSSPHSSSSPARSHRRHWLLRLRWALLSPLRLWRFFFDLDGVFGLHGPHFNTMFLAREILENVLQTFQLQQLSRSLDDPSLNGFAAGAVVANCFSLLLLDLWRWRGESQRRLAIVLLDLVFDTTFAVLLPVWISLPTVSAIEWTTRTLPEATAFDDLWSARSTAAMIHVYVTSFVDLASSLMPHLGCLLTLSTLRKLLGRGLVSSTAAVAIVPVVQGPSTRDVRRKAASERYQRARRGCVALSHVVVIAWGVLVLVCHLHALHEAQTSTVAGCRRRLRGWFATPDEATCALLVVHCGRDRITGRADEISSRLARIDRSTLDFLVLAHCPGVEMPSLLSEFHGLRRIELFNSTLVAWGPDAAITSARHPTLRAVRIIASNLSSLPPGLLHDDVPAAFSAFRIIQSNLTELPQDVGDVWQALSSKVVDTRKEGHHTNYAIRIQPKPGAATGGLDAELVYRRFSAFVQLQRLVQRHFRDTTFCCGSTATGAAKESCLLAPFVRPVFEATDFPLFQGGGLLGRNSKSVVSDRVVFLNAFLVALEEALTNCPARVVQRCENENCKLTKLLKSFYGCVDQPRTQRARSV</sequence>
<accession>A0AAD5LDQ1</accession>
<feature type="transmembrane region" description="Helical" evidence="1">
    <location>
        <begin position="191"/>
        <end position="210"/>
    </location>
</feature>
<dbReference type="EMBL" id="JAKCXM010000251">
    <property type="protein sequence ID" value="KAJ0397455.1"/>
    <property type="molecule type" value="Genomic_DNA"/>
</dbReference>
<organism evidence="2 3">
    <name type="scientific">Pythium insidiosum</name>
    <name type="common">Pythiosis disease agent</name>
    <dbReference type="NCBI Taxonomy" id="114742"/>
    <lineage>
        <taxon>Eukaryota</taxon>
        <taxon>Sar</taxon>
        <taxon>Stramenopiles</taxon>
        <taxon>Oomycota</taxon>
        <taxon>Peronosporomycetes</taxon>
        <taxon>Pythiales</taxon>
        <taxon>Pythiaceae</taxon>
        <taxon>Pythium</taxon>
    </lineage>
</organism>
<feature type="transmembrane region" description="Helical" evidence="1">
    <location>
        <begin position="52"/>
        <end position="76"/>
    </location>
</feature>
<evidence type="ECO:0008006" key="4">
    <source>
        <dbReference type="Google" id="ProtNLM"/>
    </source>
</evidence>
<feature type="transmembrane region" description="Helical" evidence="1">
    <location>
        <begin position="315"/>
        <end position="338"/>
    </location>
</feature>
<keyword evidence="1" id="KW-0472">Membrane</keyword>
<feature type="transmembrane region" description="Helical" evidence="1">
    <location>
        <begin position="274"/>
        <end position="294"/>
    </location>
</feature>
<dbReference type="PROSITE" id="PS51257">
    <property type="entry name" value="PROKAR_LIPOPROTEIN"/>
    <property type="match status" value="1"/>
</dbReference>
<dbReference type="SUPFAM" id="SSF64268">
    <property type="entry name" value="PX domain"/>
    <property type="match status" value="1"/>
</dbReference>
<name>A0AAD5LDQ1_PYTIN</name>
<protein>
    <recommendedName>
        <fullName evidence="4">PX domain-containing protein</fullName>
    </recommendedName>
</protein>
<evidence type="ECO:0000313" key="2">
    <source>
        <dbReference type="EMBL" id="KAJ0397455.1"/>
    </source>
</evidence>
<dbReference type="Proteomes" id="UP001209570">
    <property type="component" value="Unassembled WGS sequence"/>
</dbReference>
<dbReference type="GO" id="GO:0035091">
    <property type="term" value="F:phosphatidylinositol binding"/>
    <property type="evidence" value="ECO:0007669"/>
    <property type="project" value="InterPro"/>
</dbReference>
<gene>
    <name evidence="2" type="ORF">P43SY_006554</name>
</gene>